<evidence type="ECO:0000259" key="2">
    <source>
        <dbReference type="Pfam" id="PF01266"/>
    </source>
</evidence>
<dbReference type="InterPro" id="IPR006076">
    <property type="entry name" value="FAD-dep_OxRdtase"/>
</dbReference>
<dbReference type="GO" id="GO:0005737">
    <property type="term" value="C:cytoplasm"/>
    <property type="evidence" value="ECO:0007669"/>
    <property type="project" value="TreeGrafter"/>
</dbReference>
<dbReference type="RefSeq" id="WP_179643639.1">
    <property type="nucleotide sequence ID" value="NZ_BAAAYY010000008.1"/>
</dbReference>
<evidence type="ECO:0000313" key="3">
    <source>
        <dbReference type="EMBL" id="NYE47742.1"/>
    </source>
</evidence>
<dbReference type="PANTHER" id="PTHR13847:SF289">
    <property type="entry name" value="GLYCINE OXIDASE"/>
    <property type="match status" value="1"/>
</dbReference>
<dbReference type="Gene3D" id="3.50.50.60">
    <property type="entry name" value="FAD/NAD(P)-binding domain"/>
    <property type="match status" value="1"/>
</dbReference>
<gene>
    <name evidence="3" type="ORF">HDA32_002862</name>
</gene>
<protein>
    <submittedName>
        <fullName evidence="3">Glycine/D-amino acid oxidase-like deaminating enzyme</fullName>
    </submittedName>
</protein>
<dbReference type="PANTHER" id="PTHR13847">
    <property type="entry name" value="SARCOSINE DEHYDROGENASE-RELATED"/>
    <property type="match status" value="1"/>
</dbReference>
<reference evidence="3 4" key="1">
    <citation type="submission" date="2020-07" db="EMBL/GenBank/DDBJ databases">
        <title>Sequencing the genomes of 1000 actinobacteria strains.</title>
        <authorList>
            <person name="Klenk H.-P."/>
        </authorList>
    </citation>
    <scope>NUCLEOTIDE SEQUENCE [LARGE SCALE GENOMIC DNA]</scope>
    <source>
        <strain evidence="3 4">CXB654</strain>
    </source>
</reference>
<dbReference type="Pfam" id="PF01266">
    <property type="entry name" value="DAO"/>
    <property type="match status" value="1"/>
</dbReference>
<accession>A0A852TXR7</accession>
<evidence type="ECO:0000313" key="4">
    <source>
        <dbReference type="Proteomes" id="UP000589036"/>
    </source>
</evidence>
<dbReference type="AlphaFoldDB" id="A0A852TXR7"/>
<dbReference type="GO" id="GO:0016491">
    <property type="term" value="F:oxidoreductase activity"/>
    <property type="evidence" value="ECO:0007669"/>
    <property type="project" value="UniProtKB-KW"/>
</dbReference>
<name>A0A852TXR7_9ACTN</name>
<proteinExistence type="predicted"/>
<keyword evidence="1" id="KW-0560">Oxidoreductase</keyword>
<dbReference type="InterPro" id="IPR036188">
    <property type="entry name" value="FAD/NAD-bd_sf"/>
</dbReference>
<sequence>MRIAVVGAGVIGLSLAREFAGQGCRVTVYEQDRPGAGTSGTSFAWVNSHAKEPDSYHGLNLAGVRAHHELHRSLPDGPRWFHPTGNLEWATEPGHARVLERSVARLRGRGYAAEWIPAEEARAMEPGARIPDGVRSAAFFPDEGYVLPAEYLARLLTDALASGAEIACPAPVRAVVPHADGADIALADGSTATADAVVTAAGRWTEPLLATAGCHVPMADPDAAGSATTGYLAYTEPAPVRLERVLTTSHLNLRPDGGGRLVLQGLDLDADADPARPPGADAPLAEELLRRLARVLRGGEHARIAEVRVGQRSLPADGLTACGFADGGRRVYAVATHSGITLAPALAPLVADEVLRGTRSELLADFRADRFTPGERPDVHLSQVRLPGRQ</sequence>
<feature type="domain" description="FAD dependent oxidoreductase" evidence="2">
    <location>
        <begin position="2"/>
        <end position="352"/>
    </location>
</feature>
<dbReference type="EMBL" id="JACCCC010000001">
    <property type="protein sequence ID" value="NYE47742.1"/>
    <property type="molecule type" value="Genomic_DNA"/>
</dbReference>
<organism evidence="3 4">
    <name type="scientific">Spinactinospora alkalitolerans</name>
    <dbReference type="NCBI Taxonomy" id="687207"/>
    <lineage>
        <taxon>Bacteria</taxon>
        <taxon>Bacillati</taxon>
        <taxon>Actinomycetota</taxon>
        <taxon>Actinomycetes</taxon>
        <taxon>Streptosporangiales</taxon>
        <taxon>Nocardiopsidaceae</taxon>
        <taxon>Spinactinospora</taxon>
    </lineage>
</organism>
<comment type="caution">
    <text evidence="3">The sequence shown here is derived from an EMBL/GenBank/DDBJ whole genome shotgun (WGS) entry which is preliminary data.</text>
</comment>
<evidence type="ECO:0000256" key="1">
    <source>
        <dbReference type="ARBA" id="ARBA00023002"/>
    </source>
</evidence>
<dbReference type="Proteomes" id="UP000589036">
    <property type="component" value="Unassembled WGS sequence"/>
</dbReference>
<keyword evidence="4" id="KW-1185">Reference proteome</keyword>
<dbReference type="SUPFAM" id="SSF51905">
    <property type="entry name" value="FAD/NAD(P)-binding domain"/>
    <property type="match status" value="1"/>
</dbReference>
<dbReference type="Gene3D" id="3.30.9.10">
    <property type="entry name" value="D-Amino Acid Oxidase, subunit A, domain 2"/>
    <property type="match status" value="1"/>
</dbReference>